<name>A0ABW3Y3D8_9FLAO</name>
<evidence type="ECO:0000313" key="1">
    <source>
        <dbReference type="EMBL" id="MFD1315965.1"/>
    </source>
</evidence>
<accession>A0ABW3Y3D8</accession>
<organism evidence="1 2">
    <name type="scientific">Namhaeicola litoreus</name>
    <dbReference type="NCBI Taxonomy" id="1052145"/>
    <lineage>
        <taxon>Bacteria</taxon>
        <taxon>Pseudomonadati</taxon>
        <taxon>Bacteroidota</taxon>
        <taxon>Flavobacteriia</taxon>
        <taxon>Flavobacteriales</taxon>
        <taxon>Flavobacteriaceae</taxon>
        <taxon>Namhaeicola</taxon>
    </lineage>
</organism>
<gene>
    <name evidence="1" type="ORF">ACFQ39_10080</name>
</gene>
<evidence type="ECO:0000313" key="2">
    <source>
        <dbReference type="Proteomes" id="UP001597201"/>
    </source>
</evidence>
<keyword evidence="2" id="KW-1185">Reference proteome</keyword>
<protein>
    <submittedName>
        <fullName evidence="1">Uncharacterized protein</fullName>
    </submittedName>
</protein>
<reference evidence="2" key="1">
    <citation type="journal article" date="2019" name="Int. J. Syst. Evol. Microbiol.">
        <title>The Global Catalogue of Microorganisms (GCM) 10K type strain sequencing project: providing services to taxonomists for standard genome sequencing and annotation.</title>
        <authorList>
            <consortium name="The Broad Institute Genomics Platform"/>
            <consortium name="The Broad Institute Genome Sequencing Center for Infectious Disease"/>
            <person name="Wu L."/>
            <person name="Ma J."/>
        </authorList>
    </citation>
    <scope>NUCLEOTIDE SEQUENCE [LARGE SCALE GENOMIC DNA]</scope>
    <source>
        <strain evidence="2">CCUG 61485</strain>
    </source>
</reference>
<sequence length="112" mass="13198">MKRYLIALFLFIGFQVFGSEFISARITNDLEVIAQKSKQTEHQNSLILELVFHEVLLPVRDVDFFDLSAKGCQLEGHIEFPVVDYSQLPFRFSSFIFKEILFNLLFPKHFFF</sequence>
<dbReference type="Proteomes" id="UP001597201">
    <property type="component" value="Unassembled WGS sequence"/>
</dbReference>
<comment type="caution">
    <text evidence="1">The sequence shown here is derived from an EMBL/GenBank/DDBJ whole genome shotgun (WGS) entry which is preliminary data.</text>
</comment>
<proteinExistence type="predicted"/>
<dbReference type="EMBL" id="JBHTMY010000003">
    <property type="protein sequence ID" value="MFD1315965.1"/>
    <property type="molecule type" value="Genomic_DNA"/>
</dbReference>
<dbReference type="RefSeq" id="WP_377178641.1">
    <property type="nucleotide sequence ID" value="NZ_JBHTMY010000003.1"/>
</dbReference>